<organism evidence="21 22">
    <name type="scientific">Sphingomonas jejuensis</name>
    <dbReference type="NCBI Taxonomy" id="904715"/>
    <lineage>
        <taxon>Bacteria</taxon>
        <taxon>Pseudomonadati</taxon>
        <taxon>Pseudomonadota</taxon>
        <taxon>Alphaproteobacteria</taxon>
        <taxon>Sphingomonadales</taxon>
        <taxon>Sphingomonadaceae</taxon>
        <taxon>Sphingomonas</taxon>
    </lineage>
</organism>
<keyword evidence="6 15" id="KW-0479">Metal-binding</keyword>
<name>A0ABX0XNA0_9SPHN</name>
<dbReference type="EC" id="7.1.1.9" evidence="15"/>
<evidence type="ECO:0000256" key="11">
    <source>
        <dbReference type="ARBA" id="ARBA00023136"/>
    </source>
</evidence>
<dbReference type="PANTHER" id="PTHR22888">
    <property type="entry name" value="CYTOCHROME C OXIDASE, SUBUNIT II"/>
    <property type="match status" value="1"/>
</dbReference>
<evidence type="ECO:0000256" key="8">
    <source>
        <dbReference type="ARBA" id="ARBA00022982"/>
    </source>
</evidence>
<keyword evidence="11 17" id="KW-0472">Membrane</keyword>
<dbReference type="SUPFAM" id="SSF81464">
    <property type="entry name" value="Cytochrome c oxidase subunit II-like, transmembrane region"/>
    <property type="match status" value="1"/>
</dbReference>
<evidence type="ECO:0000256" key="5">
    <source>
        <dbReference type="ARBA" id="ARBA00022692"/>
    </source>
</evidence>
<dbReference type="PRINTS" id="PR01166">
    <property type="entry name" value="CYCOXIDASEII"/>
</dbReference>
<comment type="similarity">
    <text evidence="2 14">Belongs to the cytochrome c oxidase subunit 2 family.</text>
</comment>
<dbReference type="CDD" id="cd13912">
    <property type="entry name" value="CcO_II_C"/>
    <property type="match status" value="1"/>
</dbReference>
<sequence length="377" mass="39320">MTFLKSAAAALGLILLPAAALAQQGVPAAEALQTPAPIVPGGAPAPATPGEGAPNPGAPAADATPAANPAAPPMLRPQGGIGQPTQGGFTLQPQVTPNGRRAAWMHNAVLMPIIVAISIFVLILLLWVIARYRRSANPTPSKTSHNTLIEVIWTVAPVLLLVAIAIPSLGLLAAQFKPAGSDALTIKAVGNQWYWTYQYPDNGEFELISNMLPDDEAARRGEPRLLAVDNRIVVPVGREIKMIVTSNDVIHSWAVPAFWAKMDAVPGRLNELTFTVERPGVYYGQCSELCGARHAFMPIAVEAVSPAAFEAWVRSKGGTMPGDAQPTEAANVAEAADDTTTPAEGAAQPIANEPALQNEVGTPAVATNQSATDNTGN</sequence>
<evidence type="ECO:0000256" key="13">
    <source>
        <dbReference type="ARBA" id="ARBA00047816"/>
    </source>
</evidence>
<feature type="transmembrane region" description="Helical" evidence="17">
    <location>
        <begin position="109"/>
        <end position="130"/>
    </location>
</feature>
<feature type="compositionally biased region" description="Polar residues" evidence="16">
    <location>
        <begin position="365"/>
        <end position="377"/>
    </location>
</feature>
<dbReference type="RefSeq" id="WP_167955219.1">
    <property type="nucleotide sequence ID" value="NZ_JAATJE010000002.1"/>
</dbReference>
<gene>
    <name evidence="21" type="ORF">GGR88_002372</name>
</gene>
<feature type="chain" id="PRO_5046285034" description="Cytochrome c oxidase subunit 2" evidence="18">
    <location>
        <begin position="23"/>
        <end position="377"/>
    </location>
</feature>
<feature type="transmembrane region" description="Helical" evidence="17">
    <location>
        <begin position="151"/>
        <end position="174"/>
    </location>
</feature>
<evidence type="ECO:0000256" key="4">
    <source>
        <dbReference type="ARBA" id="ARBA00022660"/>
    </source>
</evidence>
<feature type="region of interest" description="Disordered" evidence="16">
    <location>
        <begin position="37"/>
        <end position="94"/>
    </location>
</feature>
<dbReference type="InterPro" id="IPR014222">
    <property type="entry name" value="Cyt_c_oxidase_su2"/>
</dbReference>
<evidence type="ECO:0000256" key="12">
    <source>
        <dbReference type="ARBA" id="ARBA00024688"/>
    </source>
</evidence>
<dbReference type="SUPFAM" id="SSF49503">
    <property type="entry name" value="Cupredoxins"/>
    <property type="match status" value="1"/>
</dbReference>
<keyword evidence="18" id="KW-0732">Signal</keyword>
<dbReference type="Gene3D" id="2.60.40.420">
    <property type="entry name" value="Cupredoxins - blue copper proteins"/>
    <property type="match status" value="1"/>
</dbReference>
<keyword evidence="7" id="KW-1278">Translocase</keyword>
<evidence type="ECO:0000256" key="15">
    <source>
        <dbReference type="RuleBase" id="RU004024"/>
    </source>
</evidence>
<dbReference type="Pfam" id="PF00116">
    <property type="entry name" value="COX2"/>
    <property type="match status" value="1"/>
</dbReference>
<dbReference type="Pfam" id="PF02790">
    <property type="entry name" value="COX2_TM"/>
    <property type="match status" value="1"/>
</dbReference>
<dbReference type="InterPro" id="IPR034210">
    <property type="entry name" value="CcO_II_C"/>
</dbReference>
<feature type="domain" description="Cytochrome oxidase subunit II transmembrane region profile" evidence="20">
    <location>
        <begin position="83"/>
        <end position="179"/>
    </location>
</feature>
<feature type="compositionally biased region" description="Low complexity" evidence="16">
    <location>
        <begin position="338"/>
        <end position="347"/>
    </location>
</feature>
<feature type="compositionally biased region" description="Low complexity" evidence="16">
    <location>
        <begin position="37"/>
        <end position="69"/>
    </location>
</feature>
<dbReference type="Gene3D" id="1.10.287.90">
    <property type="match status" value="1"/>
</dbReference>
<dbReference type="PANTHER" id="PTHR22888:SF9">
    <property type="entry name" value="CYTOCHROME C OXIDASE SUBUNIT 2"/>
    <property type="match status" value="1"/>
</dbReference>
<evidence type="ECO:0000256" key="6">
    <source>
        <dbReference type="ARBA" id="ARBA00022723"/>
    </source>
</evidence>
<keyword evidence="9 17" id="KW-1133">Transmembrane helix</keyword>
<dbReference type="NCBIfam" id="TIGR02866">
    <property type="entry name" value="CoxB"/>
    <property type="match status" value="1"/>
</dbReference>
<evidence type="ECO:0000256" key="1">
    <source>
        <dbReference type="ARBA" id="ARBA00004141"/>
    </source>
</evidence>
<reference evidence="21 22" key="1">
    <citation type="submission" date="2020-03" db="EMBL/GenBank/DDBJ databases">
        <title>Genomic Encyclopedia of Type Strains, Phase IV (KMG-IV): sequencing the most valuable type-strain genomes for metagenomic binning, comparative biology and taxonomic classification.</title>
        <authorList>
            <person name="Goeker M."/>
        </authorList>
    </citation>
    <scope>NUCLEOTIDE SEQUENCE [LARGE SCALE GENOMIC DNA]</scope>
    <source>
        <strain evidence="21 22">DSM 27651</strain>
    </source>
</reference>
<comment type="cofactor">
    <cofactor evidence="15">
        <name>Cu cation</name>
        <dbReference type="ChEBI" id="CHEBI:23378"/>
    </cofactor>
    <text evidence="15">Binds a copper A center.</text>
</comment>
<dbReference type="InterPro" id="IPR045187">
    <property type="entry name" value="CcO_II"/>
</dbReference>
<evidence type="ECO:0000256" key="3">
    <source>
        <dbReference type="ARBA" id="ARBA00022448"/>
    </source>
</evidence>
<evidence type="ECO:0000256" key="17">
    <source>
        <dbReference type="SAM" id="Phobius"/>
    </source>
</evidence>
<evidence type="ECO:0000256" key="18">
    <source>
        <dbReference type="SAM" id="SignalP"/>
    </source>
</evidence>
<dbReference type="InterPro" id="IPR011759">
    <property type="entry name" value="Cyt_c_oxidase_su2_TM_dom"/>
</dbReference>
<accession>A0ABX0XNA0</accession>
<dbReference type="EMBL" id="JAATJE010000002">
    <property type="protein sequence ID" value="NJC34858.1"/>
    <property type="molecule type" value="Genomic_DNA"/>
</dbReference>
<dbReference type="PROSITE" id="PS50857">
    <property type="entry name" value="COX2_CUA"/>
    <property type="match status" value="1"/>
</dbReference>
<comment type="function">
    <text evidence="12 15">Subunits I and II form the functional core of the enzyme complex. Electrons originating in cytochrome c are transferred via heme a and Cu(A) to the binuclear center formed by heme a3 and Cu(B).</text>
</comment>
<evidence type="ECO:0000313" key="22">
    <source>
        <dbReference type="Proteomes" id="UP000734218"/>
    </source>
</evidence>
<keyword evidence="21" id="KW-0560">Oxidoreductase</keyword>
<dbReference type="Proteomes" id="UP000734218">
    <property type="component" value="Unassembled WGS sequence"/>
</dbReference>
<feature type="domain" description="Cytochrome oxidase subunit II copper A binding" evidence="19">
    <location>
        <begin position="181"/>
        <end position="315"/>
    </location>
</feature>
<evidence type="ECO:0000259" key="20">
    <source>
        <dbReference type="PROSITE" id="PS50999"/>
    </source>
</evidence>
<protein>
    <recommendedName>
        <fullName evidence="15">Cytochrome c oxidase subunit 2</fullName>
        <ecNumber evidence="15">7.1.1.9</ecNumber>
    </recommendedName>
</protein>
<feature type="signal peptide" evidence="18">
    <location>
        <begin position="1"/>
        <end position="22"/>
    </location>
</feature>
<comment type="subcellular location">
    <subcellularLocation>
        <location evidence="14">Cell membrane</location>
        <topology evidence="14">Multi-pass membrane protein</topology>
    </subcellularLocation>
    <subcellularLocation>
        <location evidence="1">Membrane</location>
        <topology evidence="1">Multi-pass membrane protein</topology>
    </subcellularLocation>
</comment>
<dbReference type="InterPro" id="IPR008972">
    <property type="entry name" value="Cupredoxin"/>
</dbReference>
<evidence type="ECO:0000259" key="19">
    <source>
        <dbReference type="PROSITE" id="PS50857"/>
    </source>
</evidence>
<dbReference type="InterPro" id="IPR002429">
    <property type="entry name" value="CcO_II-like_C"/>
</dbReference>
<feature type="region of interest" description="Disordered" evidence="16">
    <location>
        <begin position="319"/>
        <end position="377"/>
    </location>
</feature>
<keyword evidence="4 14" id="KW-0679">Respiratory chain</keyword>
<comment type="caution">
    <text evidence="21">The sequence shown here is derived from an EMBL/GenBank/DDBJ whole genome shotgun (WGS) entry which is preliminary data.</text>
</comment>
<evidence type="ECO:0000256" key="7">
    <source>
        <dbReference type="ARBA" id="ARBA00022967"/>
    </source>
</evidence>
<keyword evidence="22" id="KW-1185">Reference proteome</keyword>
<keyword evidence="3 14" id="KW-0813">Transport</keyword>
<dbReference type="GO" id="GO:0016491">
    <property type="term" value="F:oxidoreductase activity"/>
    <property type="evidence" value="ECO:0007669"/>
    <property type="project" value="UniProtKB-KW"/>
</dbReference>
<keyword evidence="10 15" id="KW-0186">Copper</keyword>
<proteinExistence type="inferred from homology"/>
<evidence type="ECO:0000256" key="14">
    <source>
        <dbReference type="RuleBase" id="RU000456"/>
    </source>
</evidence>
<dbReference type="PROSITE" id="PS00078">
    <property type="entry name" value="COX2"/>
    <property type="match status" value="1"/>
</dbReference>
<evidence type="ECO:0000256" key="16">
    <source>
        <dbReference type="SAM" id="MobiDB-lite"/>
    </source>
</evidence>
<comment type="catalytic activity">
    <reaction evidence="13 15">
        <text>4 Fe(II)-[cytochrome c] + O2 + 8 H(+)(in) = 4 Fe(III)-[cytochrome c] + 2 H2O + 4 H(+)(out)</text>
        <dbReference type="Rhea" id="RHEA:11436"/>
        <dbReference type="Rhea" id="RHEA-COMP:10350"/>
        <dbReference type="Rhea" id="RHEA-COMP:14399"/>
        <dbReference type="ChEBI" id="CHEBI:15377"/>
        <dbReference type="ChEBI" id="CHEBI:15378"/>
        <dbReference type="ChEBI" id="CHEBI:15379"/>
        <dbReference type="ChEBI" id="CHEBI:29033"/>
        <dbReference type="ChEBI" id="CHEBI:29034"/>
        <dbReference type="EC" id="7.1.1.9"/>
    </reaction>
</comment>
<evidence type="ECO:0000256" key="2">
    <source>
        <dbReference type="ARBA" id="ARBA00007866"/>
    </source>
</evidence>
<dbReference type="PROSITE" id="PS50999">
    <property type="entry name" value="COX2_TM"/>
    <property type="match status" value="1"/>
</dbReference>
<evidence type="ECO:0000256" key="10">
    <source>
        <dbReference type="ARBA" id="ARBA00023008"/>
    </source>
</evidence>
<keyword evidence="8 14" id="KW-0249">Electron transport</keyword>
<dbReference type="InterPro" id="IPR036257">
    <property type="entry name" value="Cyt_c_oxidase_su2_TM_sf"/>
</dbReference>
<evidence type="ECO:0000256" key="9">
    <source>
        <dbReference type="ARBA" id="ARBA00022989"/>
    </source>
</evidence>
<keyword evidence="5 14" id="KW-0812">Transmembrane</keyword>
<evidence type="ECO:0000313" key="21">
    <source>
        <dbReference type="EMBL" id="NJC34858.1"/>
    </source>
</evidence>
<dbReference type="InterPro" id="IPR001505">
    <property type="entry name" value="Copper_CuA"/>
</dbReference>